<dbReference type="InterPro" id="IPR020556">
    <property type="entry name" value="Amidase_CS"/>
</dbReference>
<comment type="caution">
    <text evidence="2">The sequence shown here is derived from an EMBL/GenBank/DDBJ whole genome shotgun (WGS) entry which is preliminary data.</text>
</comment>
<evidence type="ECO:0000313" key="3">
    <source>
        <dbReference type="Proteomes" id="UP001501337"/>
    </source>
</evidence>
<reference evidence="3" key="1">
    <citation type="journal article" date="2019" name="Int. J. Syst. Evol. Microbiol.">
        <title>The Global Catalogue of Microorganisms (GCM) 10K type strain sequencing project: providing services to taxonomists for standard genome sequencing and annotation.</title>
        <authorList>
            <consortium name="The Broad Institute Genomics Platform"/>
            <consortium name="The Broad Institute Genome Sequencing Center for Infectious Disease"/>
            <person name="Wu L."/>
            <person name="Ma J."/>
        </authorList>
    </citation>
    <scope>NUCLEOTIDE SEQUENCE [LARGE SCALE GENOMIC DNA]</scope>
    <source>
        <strain evidence="3">JCM 17555</strain>
    </source>
</reference>
<dbReference type="InterPro" id="IPR023631">
    <property type="entry name" value="Amidase_dom"/>
</dbReference>
<protein>
    <submittedName>
        <fullName evidence="2">Amidase</fullName>
    </submittedName>
</protein>
<proteinExistence type="predicted"/>
<dbReference type="Proteomes" id="UP001501337">
    <property type="component" value="Unassembled WGS sequence"/>
</dbReference>
<dbReference type="SUPFAM" id="SSF75304">
    <property type="entry name" value="Amidase signature (AS) enzymes"/>
    <property type="match status" value="1"/>
</dbReference>
<dbReference type="PANTHER" id="PTHR11895:SF67">
    <property type="entry name" value="AMIDASE DOMAIN-CONTAINING PROTEIN"/>
    <property type="match status" value="1"/>
</dbReference>
<gene>
    <name evidence="2" type="ORF">GCM10022278_02600</name>
</gene>
<dbReference type="Pfam" id="PF01425">
    <property type="entry name" value="Amidase"/>
    <property type="match status" value="1"/>
</dbReference>
<evidence type="ECO:0000259" key="1">
    <source>
        <dbReference type="Pfam" id="PF01425"/>
    </source>
</evidence>
<dbReference type="Gene3D" id="3.90.1300.10">
    <property type="entry name" value="Amidase signature (AS) domain"/>
    <property type="match status" value="1"/>
</dbReference>
<dbReference type="RefSeq" id="WP_344802485.1">
    <property type="nucleotide sequence ID" value="NZ_BAABBO010000001.1"/>
</dbReference>
<keyword evidence="3" id="KW-1185">Reference proteome</keyword>
<organism evidence="2 3">
    <name type="scientific">Allohahella marinimesophila</name>
    <dbReference type="NCBI Taxonomy" id="1054972"/>
    <lineage>
        <taxon>Bacteria</taxon>
        <taxon>Pseudomonadati</taxon>
        <taxon>Pseudomonadota</taxon>
        <taxon>Gammaproteobacteria</taxon>
        <taxon>Oceanospirillales</taxon>
        <taxon>Hahellaceae</taxon>
        <taxon>Allohahella</taxon>
    </lineage>
</organism>
<accession>A0ABP7NGW3</accession>
<dbReference type="InterPro" id="IPR000120">
    <property type="entry name" value="Amidase"/>
</dbReference>
<dbReference type="InterPro" id="IPR036928">
    <property type="entry name" value="AS_sf"/>
</dbReference>
<dbReference type="PANTHER" id="PTHR11895">
    <property type="entry name" value="TRANSAMIDASE"/>
    <property type="match status" value="1"/>
</dbReference>
<name>A0ABP7NGW3_9GAMM</name>
<sequence>MSYDLKTYRMPGLTGRGLGLSVSVLETDMARKILEPIVNSQLGMNEFRQHRYDIHPSFTPLHTNTSAVTATGAQRSVQLFMESVEEENLNQKSASLRGSLNCATLAYARDYRSELRSPLTVSLQLQAALESPHMQDSKAFVFTDSQALKHQAELSTKRFMAVQPRGLLEGVPVAIKDSINAVPYATTGGTEVFGQDHSAEKDATVVSRLRAAGAMVLGKTNMHEIGIGVTGANPHYGHCLNPWDTDFLAGGSSGGSAAAVASGICPVAIGSDGGGSVRIPAAFCGVVGLKPTWGRISSAGTLSVCDTVDHLGPIGASVDDVALAYATIAGPDPLYGPSCHQPFPHLSNYFKADLTGLKIGIYKPWFDHADKAIVAACREAVKVLESLGAEIVPVIIEGLEDMRLAHAVTIMTEMLSSVEQPHRETPERFNDDTRMLLAFARLFRSTDYVKAQRVRTRAIAQHEALYAKVDMLVTPATGALPPRRPKGSKVALDLGQMTEIMRFSINDNLVGMPAITLPVKLSGDGLPIGLQLHAGPWQEHVLLRTARSLESALRFNATHRPPHFFDFA</sequence>
<dbReference type="PROSITE" id="PS00571">
    <property type="entry name" value="AMIDASES"/>
    <property type="match status" value="1"/>
</dbReference>
<evidence type="ECO:0000313" key="2">
    <source>
        <dbReference type="EMBL" id="GAA3946917.1"/>
    </source>
</evidence>
<feature type="domain" description="Amidase" evidence="1">
    <location>
        <begin position="136"/>
        <end position="543"/>
    </location>
</feature>
<dbReference type="EMBL" id="BAABBO010000001">
    <property type="protein sequence ID" value="GAA3946917.1"/>
    <property type="molecule type" value="Genomic_DNA"/>
</dbReference>